<evidence type="ECO:0000313" key="2">
    <source>
        <dbReference type="Proteomes" id="UP000198778"/>
    </source>
</evidence>
<protein>
    <submittedName>
        <fullName evidence="1">Uncharacterized protein</fullName>
    </submittedName>
</protein>
<proteinExistence type="predicted"/>
<dbReference type="STRING" id="745820.SAMN04488053_104168"/>
<reference evidence="2" key="1">
    <citation type="submission" date="2016-10" db="EMBL/GenBank/DDBJ databases">
        <authorList>
            <person name="Varghese N."/>
            <person name="Submissions S."/>
        </authorList>
    </citation>
    <scope>NUCLEOTIDE SEQUENCE [LARGE SCALE GENOMIC DNA]</scope>
    <source>
        <strain evidence="2">CGMCC 1.10369</strain>
    </source>
</reference>
<dbReference type="Proteomes" id="UP000198778">
    <property type="component" value="Unassembled WGS sequence"/>
</dbReference>
<dbReference type="RefSeq" id="WP_090842601.1">
    <property type="nucleotide sequence ID" value="NZ_FNIL01000004.1"/>
</dbReference>
<dbReference type="OrthoDB" id="9949538at2"/>
<sequence>MKEDFVSEERLNSLHPADKEKYELLTQQIKDEQRKLEVEVPGEPEDRLAVERQIELLEEERQRILL</sequence>
<dbReference type="EMBL" id="FNIL01000004">
    <property type="protein sequence ID" value="SDN88981.1"/>
    <property type="molecule type" value="Genomic_DNA"/>
</dbReference>
<accession>A0A1H0F308</accession>
<dbReference type="AlphaFoldDB" id="A0A1H0F308"/>
<evidence type="ECO:0000313" key="1">
    <source>
        <dbReference type="EMBL" id="SDN88981.1"/>
    </source>
</evidence>
<keyword evidence="2" id="KW-1185">Reference proteome</keyword>
<name>A0A1H0F308_9BACI</name>
<organism evidence="1 2">
    <name type="scientific">Alkalicoccus daliensis</name>
    <dbReference type="NCBI Taxonomy" id="745820"/>
    <lineage>
        <taxon>Bacteria</taxon>
        <taxon>Bacillati</taxon>
        <taxon>Bacillota</taxon>
        <taxon>Bacilli</taxon>
        <taxon>Bacillales</taxon>
        <taxon>Bacillaceae</taxon>
        <taxon>Alkalicoccus</taxon>
    </lineage>
</organism>
<gene>
    <name evidence="1" type="ORF">SAMN04488053_104168</name>
</gene>